<sequence>MSRHFSQIVIRVYPNGVPREGPDGVEFHFPDPVVFMMCPVETLIDLQEDDPKEYEASGAYTGVRAMFTSHGRILADQVIDL</sequence>
<comment type="caution">
    <text evidence="1">The sequence shown here is derived from an EMBL/GenBank/DDBJ whole genome shotgun (WGS) entry which is preliminary data.</text>
</comment>
<dbReference type="EMBL" id="JASCZI010181289">
    <property type="protein sequence ID" value="MED6181095.1"/>
    <property type="molecule type" value="Genomic_DNA"/>
</dbReference>
<proteinExistence type="predicted"/>
<name>A0ABU6W5B5_9FABA</name>
<accession>A0ABU6W5B5</accession>
<evidence type="ECO:0000313" key="2">
    <source>
        <dbReference type="Proteomes" id="UP001341840"/>
    </source>
</evidence>
<keyword evidence="2" id="KW-1185">Reference proteome</keyword>
<evidence type="ECO:0000313" key="1">
    <source>
        <dbReference type="EMBL" id="MED6181095.1"/>
    </source>
</evidence>
<reference evidence="1 2" key="1">
    <citation type="journal article" date="2023" name="Plants (Basel)">
        <title>Bridging the Gap: Combining Genomics and Transcriptomics Approaches to Understand Stylosanthes scabra, an Orphan Legume from the Brazilian Caatinga.</title>
        <authorList>
            <person name="Ferreira-Neto J.R.C."/>
            <person name="da Silva M.D."/>
            <person name="Binneck E."/>
            <person name="de Melo N.F."/>
            <person name="da Silva R.H."/>
            <person name="de Melo A.L.T.M."/>
            <person name="Pandolfi V."/>
            <person name="Bustamante F.O."/>
            <person name="Brasileiro-Vidal A.C."/>
            <person name="Benko-Iseppon A.M."/>
        </authorList>
    </citation>
    <scope>NUCLEOTIDE SEQUENCE [LARGE SCALE GENOMIC DNA]</scope>
    <source>
        <tissue evidence="1">Leaves</tissue>
    </source>
</reference>
<protein>
    <submittedName>
        <fullName evidence="1">Uncharacterized protein</fullName>
    </submittedName>
</protein>
<organism evidence="1 2">
    <name type="scientific">Stylosanthes scabra</name>
    <dbReference type="NCBI Taxonomy" id="79078"/>
    <lineage>
        <taxon>Eukaryota</taxon>
        <taxon>Viridiplantae</taxon>
        <taxon>Streptophyta</taxon>
        <taxon>Embryophyta</taxon>
        <taxon>Tracheophyta</taxon>
        <taxon>Spermatophyta</taxon>
        <taxon>Magnoliopsida</taxon>
        <taxon>eudicotyledons</taxon>
        <taxon>Gunneridae</taxon>
        <taxon>Pentapetalae</taxon>
        <taxon>rosids</taxon>
        <taxon>fabids</taxon>
        <taxon>Fabales</taxon>
        <taxon>Fabaceae</taxon>
        <taxon>Papilionoideae</taxon>
        <taxon>50 kb inversion clade</taxon>
        <taxon>dalbergioids sensu lato</taxon>
        <taxon>Dalbergieae</taxon>
        <taxon>Pterocarpus clade</taxon>
        <taxon>Stylosanthes</taxon>
    </lineage>
</organism>
<dbReference type="Proteomes" id="UP001341840">
    <property type="component" value="Unassembled WGS sequence"/>
</dbReference>
<gene>
    <name evidence="1" type="ORF">PIB30_016433</name>
</gene>